<dbReference type="AlphaFoldDB" id="A0A2H0W127"/>
<evidence type="ECO:0000313" key="3">
    <source>
        <dbReference type="Proteomes" id="UP000230935"/>
    </source>
</evidence>
<sequence>MRIILGLIIVVVGALITIKSELILRAFGRVPFAERYLGTEGGSRLFYKLLGIIVSIIGFIITFNLMTALLNATIINWFNIGLQ</sequence>
<proteinExistence type="predicted"/>
<keyword evidence="1" id="KW-0812">Transmembrane</keyword>
<gene>
    <name evidence="2" type="ORF">COT81_03550</name>
</gene>
<feature type="transmembrane region" description="Helical" evidence="1">
    <location>
        <begin position="45"/>
        <end position="78"/>
    </location>
</feature>
<evidence type="ECO:0000313" key="2">
    <source>
        <dbReference type="EMBL" id="PIS05007.1"/>
    </source>
</evidence>
<keyword evidence="1" id="KW-0472">Membrane</keyword>
<keyword evidence="1" id="KW-1133">Transmembrane helix</keyword>
<dbReference type="Proteomes" id="UP000230935">
    <property type="component" value="Unassembled WGS sequence"/>
</dbReference>
<organism evidence="2 3">
    <name type="scientific">Candidatus Buchananbacteria bacterium CG10_big_fil_rev_8_21_14_0_10_42_9</name>
    <dbReference type="NCBI Taxonomy" id="1974526"/>
    <lineage>
        <taxon>Bacteria</taxon>
        <taxon>Candidatus Buchananiibacteriota</taxon>
    </lineage>
</organism>
<name>A0A2H0W127_9BACT</name>
<protein>
    <submittedName>
        <fullName evidence="2">Uncharacterized protein</fullName>
    </submittedName>
</protein>
<reference evidence="3" key="1">
    <citation type="submission" date="2017-09" db="EMBL/GenBank/DDBJ databases">
        <title>Depth-based differentiation of microbial function through sediment-hosted aquifers and enrichment of novel symbionts in the deep terrestrial subsurface.</title>
        <authorList>
            <person name="Probst A.J."/>
            <person name="Ladd B."/>
            <person name="Jarett J.K."/>
            <person name="Geller-Mcgrath D.E."/>
            <person name="Sieber C.M.K."/>
            <person name="Emerson J.B."/>
            <person name="Anantharaman K."/>
            <person name="Thomas B.C."/>
            <person name="Malmstrom R."/>
            <person name="Stieglmeier M."/>
            <person name="Klingl A."/>
            <person name="Woyke T."/>
            <person name="Ryan C.M."/>
            <person name="Banfield J.F."/>
        </authorList>
    </citation>
    <scope>NUCLEOTIDE SEQUENCE [LARGE SCALE GENOMIC DNA]</scope>
</reference>
<comment type="caution">
    <text evidence="2">The sequence shown here is derived from an EMBL/GenBank/DDBJ whole genome shotgun (WGS) entry which is preliminary data.</text>
</comment>
<dbReference type="EMBL" id="PEZZ01000027">
    <property type="protein sequence ID" value="PIS05007.1"/>
    <property type="molecule type" value="Genomic_DNA"/>
</dbReference>
<feature type="transmembrane region" description="Helical" evidence="1">
    <location>
        <begin position="6"/>
        <end position="24"/>
    </location>
</feature>
<accession>A0A2H0W127</accession>
<evidence type="ECO:0000256" key="1">
    <source>
        <dbReference type="SAM" id="Phobius"/>
    </source>
</evidence>